<dbReference type="InterPro" id="IPR011598">
    <property type="entry name" value="bHLH_dom"/>
</dbReference>
<dbReference type="GO" id="GO:0003700">
    <property type="term" value="F:DNA-binding transcription factor activity"/>
    <property type="evidence" value="ECO:0007669"/>
    <property type="project" value="TreeGrafter"/>
</dbReference>
<dbReference type="SUPFAM" id="SSF47459">
    <property type="entry name" value="HLH, helix-loop-helix DNA-binding domain"/>
    <property type="match status" value="1"/>
</dbReference>
<dbReference type="EMBL" id="JABCRI010000004">
    <property type="protein sequence ID" value="KAF8408493.1"/>
    <property type="molecule type" value="Genomic_DNA"/>
</dbReference>
<feature type="domain" description="BHLH" evidence="6">
    <location>
        <begin position="177"/>
        <end position="227"/>
    </location>
</feature>
<keyword evidence="3" id="KW-0804">Transcription</keyword>
<evidence type="ECO:0000256" key="5">
    <source>
        <dbReference type="SAM" id="MobiDB-lite"/>
    </source>
</evidence>
<dbReference type="SMART" id="SM00353">
    <property type="entry name" value="HLH"/>
    <property type="match status" value="1"/>
</dbReference>
<dbReference type="Pfam" id="PF00010">
    <property type="entry name" value="HLH"/>
    <property type="match status" value="1"/>
</dbReference>
<comment type="caution">
    <text evidence="7">The sequence shown here is derived from an EMBL/GenBank/DDBJ whole genome shotgun (WGS) entry which is preliminary data.</text>
</comment>
<dbReference type="FunFam" id="4.10.280.10:FF:000002">
    <property type="entry name" value="Basic helix-loop-helix transcription factor"/>
    <property type="match status" value="1"/>
</dbReference>
<comment type="subcellular location">
    <subcellularLocation>
        <location evidence="1">Nucleus</location>
    </subcellularLocation>
</comment>
<name>A0A835DLN3_TETSI</name>
<dbReference type="CDD" id="cd18919">
    <property type="entry name" value="bHLH_AtBPE_like"/>
    <property type="match status" value="1"/>
</dbReference>
<dbReference type="GO" id="GO:0005634">
    <property type="term" value="C:nucleus"/>
    <property type="evidence" value="ECO:0007669"/>
    <property type="project" value="UniProtKB-SubCell"/>
</dbReference>
<feature type="compositionally biased region" description="Basic and acidic residues" evidence="5">
    <location>
        <begin position="144"/>
        <end position="162"/>
    </location>
</feature>
<organism evidence="7 8">
    <name type="scientific">Tetracentron sinense</name>
    <name type="common">Spur-leaf</name>
    <dbReference type="NCBI Taxonomy" id="13715"/>
    <lineage>
        <taxon>Eukaryota</taxon>
        <taxon>Viridiplantae</taxon>
        <taxon>Streptophyta</taxon>
        <taxon>Embryophyta</taxon>
        <taxon>Tracheophyta</taxon>
        <taxon>Spermatophyta</taxon>
        <taxon>Magnoliopsida</taxon>
        <taxon>Trochodendrales</taxon>
        <taxon>Trochodendraceae</taxon>
        <taxon>Tetracentron</taxon>
    </lineage>
</organism>
<feature type="region of interest" description="Disordered" evidence="5">
    <location>
        <begin position="88"/>
        <end position="162"/>
    </location>
</feature>
<evidence type="ECO:0000256" key="1">
    <source>
        <dbReference type="ARBA" id="ARBA00004123"/>
    </source>
</evidence>
<protein>
    <recommendedName>
        <fullName evidence="6">BHLH domain-containing protein</fullName>
    </recommendedName>
</protein>
<gene>
    <name evidence="7" type="ORF">HHK36_007649</name>
</gene>
<feature type="compositionally biased region" description="Basic and acidic residues" evidence="5">
    <location>
        <begin position="105"/>
        <end position="129"/>
    </location>
</feature>
<keyword evidence="8" id="KW-1185">Reference proteome</keyword>
<dbReference type="Proteomes" id="UP000655225">
    <property type="component" value="Unassembled WGS sequence"/>
</dbReference>
<feature type="compositionally biased region" description="Polar residues" evidence="5">
    <location>
        <begin position="88"/>
        <end position="104"/>
    </location>
</feature>
<dbReference type="PANTHER" id="PTHR12565">
    <property type="entry name" value="STEROL REGULATORY ELEMENT-BINDING PROTEIN"/>
    <property type="match status" value="1"/>
</dbReference>
<dbReference type="PANTHER" id="PTHR12565:SF431">
    <property type="entry name" value="TRANSCRIPTION FACTOR BHLH137"/>
    <property type="match status" value="1"/>
</dbReference>
<accession>A0A835DLN3</accession>
<dbReference type="GO" id="GO:0046983">
    <property type="term" value="F:protein dimerization activity"/>
    <property type="evidence" value="ECO:0007669"/>
    <property type="project" value="InterPro"/>
</dbReference>
<dbReference type="PROSITE" id="PS50888">
    <property type="entry name" value="BHLH"/>
    <property type="match status" value="1"/>
</dbReference>
<dbReference type="OrthoDB" id="1928604at2759"/>
<dbReference type="AlphaFoldDB" id="A0A835DLN3"/>
<evidence type="ECO:0000259" key="6">
    <source>
        <dbReference type="PROSITE" id="PS50888"/>
    </source>
</evidence>
<proteinExistence type="predicted"/>
<evidence type="ECO:0000256" key="4">
    <source>
        <dbReference type="ARBA" id="ARBA00023242"/>
    </source>
</evidence>
<keyword evidence="2" id="KW-0805">Transcription regulation</keyword>
<evidence type="ECO:0000256" key="3">
    <source>
        <dbReference type="ARBA" id="ARBA00023163"/>
    </source>
</evidence>
<evidence type="ECO:0000313" key="8">
    <source>
        <dbReference type="Proteomes" id="UP000655225"/>
    </source>
</evidence>
<dbReference type="InterPro" id="IPR024097">
    <property type="entry name" value="bHLH_ZIP_TF"/>
</dbReference>
<sequence length="493" mass="55165">MAAFSYQYPRFDLESVFQPHTPIKISALLEDGNVGTACFSPFDPSEPLLDQIPFDVRIHQSSCLDNTTRVPLRDNELSLTEKLNTDSSSMAVQLESGDQITQKDTPMEKRMIRDDQSVLDSAHSKDTRKAKVKKQKNSNGSLKYADEKKLKADKKSQMKVPEEATTGYVHVRARRGQATDSHSLAERVRREKISERMKHLQGLVPGCEKIIGKALILDEIINYVQSMQNQVEFLSMKLASVNPMLYGFGVELDAFMVNPEKLSNSASSLPLVQQSSPTQPAAFANTTTIFTTTNNYPLLESSASINVLNQGQSSNGLYQDNGNLLWDVDDQRQRFINQSGFNNSSTTERETHMKAKLPSSLSVPMEWASSPESSDSKLNRFKGYYPQADKLLLSLGPADTRRQRGSATKRSIQSNPLFCLLFGFWAWVGLSTTVGVGSWDPDPAWFTLRERNKPTWQIHGLLNSLLPLSREIGGKMEKKEGDIDLIGWCPHPL</sequence>
<evidence type="ECO:0000313" key="7">
    <source>
        <dbReference type="EMBL" id="KAF8408493.1"/>
    </source>
</evidence>
<dbReference type="Gene3D" id="4.10.280.10">
    <property type="entry name" value="Helix-loop-helix DNA-binding domain"/>
    <property type="match status" value="1"/>
</dbReference>
<evidence type="ECO:0000256" key="2">
    <source>
        <dbReference type="ARBA" id="ARBA00023015"/>
    </source>
</evidence>
<dbReference type="InterPro" id="IPR036638">
    <property type="entry name" value="HLH_DNA-bd_sf"/>
</dbReference>
<keyword evidence="4" id="KW-0539">Nucleus</keyword>
<reference evidence="7 8" key="1">
    <citation type="submission" date="2020-04" db="EMBL/GenBank/DDBJ databases">
        <title>Plant Genome Project.</title>
        <authorList>
            <person name="Zhang R.-G."/>
        </authorList>
    </citation>
    <scope>NUCLEOTIDE SEQUENCE [LARGE SCALE GENOMIC DNA]</scope>
    <source>
        <strain evidence="7">YNK0</strain>
        <tissue evidence="7">Leaf</tissue>
    </source>
</reference>